<feature type="compositionally biased region" description="Polar residues" evidence="12">
    <location>
        <begin position="357"/>
        <end position="382"/>
    </location>
</feature>
<protein>
    <recommendedName>
        <fullName evidence="9">choline-phosphate cytidylyltransferase</fullName>
        <ecNumber evidence="9">2.7.7.15</ecNumber>
    </recommendedName>
    <alternativeName>
        <fullName evidence="10">CTP:phosphocholine cytidylyltransferase</fullName>
    </alternativeName>
    <alternativeName>
        <fullName evidence="11">Phosphorylcholine transferase</fullName>
    </alternativeName>
</protein>
<dbReference type="GO" id="GO:0031210">
    <property type="term" value="F:phosphatidylcholine binding"/>
    <property type="evidence" value="ECO:0007669"/>
    <property type="project" value="TreeGrafter"/>
</dbReference>
<dbReference type="InterPro" id="IPR004821">
    <property type="entry name" value="Cyt_trans-like"/>
</dbReference>
<dbReference type="Gene3D" id="3.40.50.620">
    <property type="entry name" value="HUPs"/>
    <property type="match status" value="1"/>
</dbReference>
<evidence type="ECO:0000256" key="7">
    <source>
        <dbReference type="ARBA" id="ARBA00023209"/>
    </source>
</evidence>
<evidence type="ECO:0000256" key="1">
    <source>
        <dbReference type="ARBA" id="ARBA00010101"/>
    </source>
</evidence>
<dbReference type="InterPro" id="IPR045049">
    <property type="entry name" value="Pcy1-like"/>
</dbReference>
<keyword evidence="3" id="KW-0597">Phosphoprotein</keyword>
<evidence type="ECO:0000313" key="14">
    <source>
        <dbReference type="EMBL" id="PWW75271.1"/>
    </source>
</evidence>
<dbReference type="EC" id="2.7.7.15" evidence="9"/>
<accession>A0A317SQ46</accession>
<feature type="compositionally biased region" description="Basic and acidic residues" evidence="12">
    <location>
        <begin position="77"/>
        <end position="86"/>
    </location>
</feature>
<dbReference type="OrthoDB" id="17102at2759"/>
<dbReference type="FunFam" id="3.40.50.620:FF:000147">
    <property type="entry name" value="Cholinephosphate cytidylyltransferase"/>
    <property type="match status" value="1"/>
</dbReference>
<evidence type="ECO:0000256" key="6">
    <source>
        <dbReference type="ARBA" id="ARBA00023098"/>
    </source>
</evidence>
<name>A0A317SQ46_9PEZI</name>
<evidence type="ECO:0000256" key="4">
    <source>
        <dbReference type="ARBA" id="ARBA00022679"/>
    </source>
</evidence>
<keyword evidence="8" id="KW-1208">Phospholipid metabolism</keyword>
<dbReference type="Proteomes" id="UP000246991">
    <property type="component" value="Unassembled WGS sequence"/>
</dbReference>
<keyword evidence="4" id="KW-0808">Transferase</keyword>
<evidence type="ECO:0000259" key="13">
    <source>
        <dbReference type="Pfam" id="PF01467"/>
    </source>
</evidence>
<dbReference type="EMBL" id="PYWC01000048">
    <property type="protein sequence ID" value="PWW75271.1"/>
    <property type="molecule type" value="Genomic_DNA"/>
</dbReference>
<dbReference type="PANTHER" id="PTHR10739">
    <property type="entry name" value="CYTIDYLYLTRANSFERASE"/>
    <property type="match status" value="1"/>
</dbReference>
<sequence>MDRMSSSSTTNNNKRKRMGPRSDPDFSVEAHQPTSGEEADAELSYDSAPTAGASAAVSSSKLPPETYPAKRVKRRTSINDEGEKSSTTESSSAIEERVREGASRKRSLGAPIRTNSNLGAGSGVAPPPMVPPQQAGSLAPVGYSMNPPPTDRPVRVYADGVFDLFHLGHMRQLEQAKKAFPSTYLLVGIPNDTETHKRKGLTVLTDQERAETLRHCKWVDEVIENAPWIVTPEFLAEHSIDYVAHDDEPYASADCDDIYRPCKEAGKFLVTQRTEGISTTYIITKIVRDYEKYIMRQLRRGTSRQELNVSWLKKNELDLRRHVTELRETIKNNWSATGRELRDEFRNYWAPSPRPSSPYQSGASNSGSKGTLSPQNERNNPTLMHLEPPSRPQSPHTEFANGYSLGLIGGVRSWMRSRATPRGSMAASEASSDNDDDDDDDDEGAESADEGKSRDSEEDLIQNELDRVVSSNGIVTAEKASLKP</sequence>
<dbReference type="InterPro" id="IPR041723">
    <property type="entry name" value="CCT"/>
</dbReference>
<evidence type="ECO:0000256" key="12">
    <source>
        <dbReference type="SAM" id="MobiDB-lite"/>
    </source>
</evidence>
<evidence type="ECO:0000256" key="2">
    <source>
        <dbReference type="ARBA" id="ARBA00022516"/>
    </source>
</evidence>
<dbReference type="InterPro" id="IPR014729">
    <property type="entry name" value="Rossmann-like_a/b/a_fold"/>
</dbReference>
<evidence type="ECO:0000256" key="11">
    <source>
        <dbReference type="ARBA" id="ARBA00080967"/>
    </source>
</evidence>
<evidence type="ECO:0000256" key="9">
    <source>
        <dbReference type="ARBA" id="ARBA00026101"/>
    </source>
</evidence>
<comment type="caution">
    <text evidence="14">The sequence shown here is derived from an EMBL/GenBank/DDBJ whole genome shotgun (WGS) entry which is preliminary data.</text>
</comment>
<feature type="compositionally biased region" description="Low complexity" evidence="12">
    <location>
        <begin position="1"/>
        <end position="12"/>
    </location>
</feature>
<reference evidence="14 15" key="1">
    <citation type="submission" date="2018-03" db="EMBL/GenBank/DDBJ databases">
        <title>Genomes of Pezizomycetes fungi and the evolution of truffles.</title>
        <authorList>
            <person name="Murat C."/>
            <person name="Payen T."/>
            <person name="Noel B."/>
            <person name="Kuo A."/>
            <person name="Martin F.M."/>
        </authorList>
    </citation>
    <scope>NUCLEOTIDE SEQUENCE [LARGE SCALE GENOMIC DNA]</scope>
    <source>
        <strain evidence="14">091103-1</strain>
    </source>
</reference>
<keyword evidence="7" id="KW-0594">Phospholipid biosynthesis</keyword>
<proteinExistence type="inferred from homology"/>
<feature type="region of interest" description="Disordered" evidence="12">
    <location>
        <begin position="419"/>
        <end position="484"/>
    </location>
</feature>
<comment type="similarity">
    <text evidence="1">Belongs to the cytidylyltransferase family.</text>
</comment>
<keyword evidence="6" id="KW-0443">Lipid metabolism</keyword>
<dbReference type="STRING" id="42249.A0A317SQ46"/>
<feature type="compositionally biased region" description="Acidic residues" evidence="12">
    <location>
        <begin position="432"/>
        <end position="448"/>
    </location>
</feature>
<evidence type="ECO:0000256" key="10">
    <source>
        <dbReference type="ARBA" id="ARBA00076205"/>
    </source>
</evidence>
<keyword evidence="2" id="KW-0444">Lipid biosynthesis</keyword>
<feature type="domain" description="Cytidyltransferase-like" evidence="13">
    <location>
        <begin position="157"/>
        <end position="284"/>
    </location>
</feature>
<feature type="region of interest" description="Disordered" evidence="12">
    <location>
        <begin position="349"/>
        <end position="401"/>
    </location>
</feature>
<dbReference type="AlphaFoldDB" id="A0A317SQ46"/>
<evidence type="ECO:0000256" key="8">
    <source>
        <dbReference type="ARBA" id="ARBA00023264"/>
    </source>
</evidence>
<evidence type="ECO:0000256" key="3">
    <source>
        <dbReference type="ARBA" id="ARBA00022553"/>
    </source>
</evidence>
<gene>
    <name evidence="14" type="ORF">C7212DRAFT_364232</name>
</gene>
<organism evidence="14 15">
    <name type="scientific">Tuber magnatum</name>
    <name type="common">white Piedmont truffle</name>
    <dbReference type="NCBI Taxonomy" id="42249"/>
    <lineage>
        <taxon>Eukaryota</taxon>
        <taxon>Fungi</taxon>
        <taxon>Dikarya</taxon>
        <taxon>Ascomycota</taxon>
        <taxon>Pezizomycotina</taxon>
        <taxon>Pezizomycetes</taxon>
        <taxon>Pezizales</taxon>
        <taxon>Tuberaceae</taxon>
        <taxon>Tuber</taxon>
    </lineage>
</organism>
<dbReference type="Pfam" id="PF01467">
    <property type="entry name" value="CTP_transf_like"/>
    <property type="match status" value="1"/>
</dbReference>
<dbReference type="GO" id="GO:0005635">
    <property type="term" value="C:nuclear envelope"/>
    <property type="evidence" value="ECO:0007669"/>
    <property type="project" value="TreeGrafter"/>
</dbReference>
<evidence type="ECO:0000313" key="15">
    <source>
        <dbReference type="Proteomes" id="UP000246991"/>
    </source>
</evidence>
<dbReference type="SUPFAM" id="SSF52374">
    <property type="entry name" value="Nucleotidylyl transferase"/>
    <property type="match status" value="1"/>
</dbReference>
<feature type="region of interest" description="Disordered" evidence="12">
    <location>
        <begin position="1"/>
        <end position="146"/>
    </location>
</feature>
<keyword evidence="15" id="KW-1185">Reference proteome</keyword>
<dbReference type="CDD" id="cd02174">
    <property type="entry name" value="CCT"/>
    <property type="match status" value="1"/>
</dbReference>
<dbReference type="PANTHER" id="PTHR10739:SF13">
    <property type="entry name" value="CHOLINE-PHOSPHATE CYTIDYLYLTRANSFERASE"/>
    <property type="match status" value="1"/>
</dbReference>
<dbReference type="NCBIfam" id="TIGR00125">
    <property type="entry name" value="cyt_tran_rel"/>
    <property type="match status" value="1"/>
</dbReference>
<feature type="compositionally biased region" description="Basic and acidic residues" evidence="12">
    <location>
        <begin position="94"/>
        <end position="103"/>
    </location>
</feature>
<keyword evidence="5" id="KW-0548">Nucleotidyltransferase</keyword>
<evidence type="ECO:0000256" key="5">
    <source>
        <dbReference type="ARBA" id="ARBA00022695"/>
    </source>
</evidence>
<dbReference type="GO" id="GO:0004105">
    <property type="term" value="F:choline-phosphate cytidylyltransferase activity"/>
    <property type="evidence" value="ECO:0007669"/>
    <property type="project" value="UniProtKB-EC"/>
</dbReference>